<keyword evidence="2" id="KW-0916">Viral movement protein</keyword>
<feature type="region of interest" description="Disordered" evidence="3">
    <location>
        <begin position="1"/>
        <end position="32"/>
    </location>
</feature>
<protein>
    <submittedName>
        <fullName evidence="4">P4 protein</fullName>
    </submittedName>
</protein>
<keyword evidence="1" id="KW-0813">Transport</keyword>
<feature type="region of interest" description="Disordered" evidence="3">
    <location>
        <begin position="124"/>
        <end position="151"/>
    </location>
</feature>
<reference evidence="4" key="1">
    <citation type="submission" date="2018-09" db="EMBL/GenBank/DDBJ databases">
        <title>Identification of a novel Polerovirus, Panicum distortion mosaic virus in Proso millet (Panicum miliaceum).</title>
        <authorList>
            <person name="Lee H.K."/>
        </authorList>
    </citation>
    <scope>NUCLEOTIDE SEQUENCE</scope>
    <source>
        <strain evidence="4">Uiseong</strain>
    </source>
</reference>
<evidence type="ECO:0000256" key="2">
    <source>
        <dbReference type="ARBA" id="ARBA00023031"/>
    </source>
</evidence>
<dbReference type="InterPro" id="IPR001964">
    <property type="entry name" value="Luteo_VPG"/>
</dbReference>
<organism evidence="4 5">
    <name type="scientific">Panicum distortion mosaic virus</name>
    <dbReference type="NCBI Taxonomy" id="2420235"/>
    <lineage>
        <taxon>Viruses</taxon>
        <taxon>Riboviria</taxon>
        <taxon>Orthornavirae</taxon>
        <taxon>Pisuviricota</taxon>
        <taxon>Pisoniviricetes</taxon>
        <taxon>Sobelivirales</taxon>
        <taxon>Solemoviridae</taxon>
        <taxon>Polerovirus</taxon>
        <taxon>Polerovirus PDMV</taxon>
    </lineage>
</organism>
<keyword evidence="5" id="KW-1185">Reference proteome</keyword>
<dbReference type="Pfam" id="PF01659">
    <property type="entry name" value="Luteo_Vpg"/>
    <property type="match status" value="1"/>
</dbReference>
<evidence type="ECO:0000256" key="1">
    <source>
        <dbReference type="ARBA" id="ARBA00022448"/>
    </source>
</evidence>
<sequence>MERDKDDDAAGGPLDGRSQWLWSPTADNPGADETEEEILVGTEETLDQWGGLLEERHSFSQRITSTVMPLGISPSGRPYQSIQHFRTECLKPTTSIRSHWLQYNSFPKPPQLQLGLSLTSLTPIAQQRRSHQQSTSSVSPRTVLGHFKRRK</sequence>
<dbReference type="EMBL" id="LC424839">
    <property type="protein sequence ID" value="BBG58113.1"/>
    <property type="molecule type" value="Genomic_RNA"/>
</dbReference>
<accession>A0AAD1DAT3</accession>
<evidence type="ECO:0000313" key="4">
    <source>
        <dbReference type="EMBL" id="BBG58113.1"/>
    </source>
</evidence>
<proteinExistence type="predicted"/>
<dbReference type="GO" id="GO:0046740">
    <property type="term" value="P:transport of virus in host, cell to cell"/>
    <property type="evidence" value="ECO:0007669"/>
    <property type="project" value="UniProtKB-KW"/>
</dbReference>
<feature type="compositionally biased region" description="Low complexity" evidence="3">
    <location>
        <begin position="132"/>
        <end position="141"/>
    </location>
</feature>
<evidence type="ECO:0000313" key="5">
    <source>
        <dbReference type="Proteomes" id="UP001236151"/>
    </source>
</evidence>
<dbReference type="Proteomes" id="UP001236151">
    <property type="component" value="Segment"/>
</dbReference>
<evidence type="ECO:0000256" key="3">
    <source>
        <dbReference type="SAM" id="MobiDB-lite"/>
    </source>
</evidence>
<name>A0AAD1DAT3_9VIRU</name>
<dbReference type="PRINTS" id="PR00912">
    <property type="entry name" value="LVIRUSORF5"/>
</dbReference>